<evidence type="ECO:0000313" key="2">
    <source>
        <dbReference type="Proteomes" id="UP001064048"/>
    </source>
</evidence>
<accession>A0ACC0KTY1</accession>
<gene>
    <name evidence="1" type="ORF">MSG28_001449</name>
</gene>
<keyword evidence="2" id="KW-1185">Reference proteome</keyword>
<organism evidence="1 2">
    <name type="scientific">Choristoneura fumiferana</name>
    <name type="common">Spruce budworm moth</name>
    <name type="synonym">Archips fumiferana</name>
    <dbReference type="NCBI Taxonomy" id="7141"/>
    <lineage>
        <taxon>Eukaryota</taxon>
        <taxon>Metazoa</taxon>
        <taxon>Ecdysozoa</taxon>
        <taxon>Arthropoda</taxon>
        <taxon>Hexapoda</taxon>
        <taxon>Insecta</taxon>
        <taxon>Pterygota</taxon>
        <taxon>Neoptera</taxon>
        <taxon>Endopterygota</taxon>
        <taxon>Lepidoptera</taxon>
        <taxon>Glossata</taxon>
        <taxon>Ditrysia</taxon>
        <taxon>Tortricoidea</taxon>
        <taxon>Tortricidae</taxon>
        <taxon>Tortricinae</taxon>
        <taxon>Choristoneura</taxon>
    </lineage>
</organism>
<evidence type="ECO:0000313" key="1">
    <source>
        <dbReference type="EMBL" id="KAI8440014.1"/>
    </source>
</evidence>
<dbReference type="EMBL" id="CM046102">
    <property type="protein sequence ID" value="KAI8440014.1"/>
    <property type="molecule type" value="Genomic_DNA"/>
</dbReference>
<reference evidence="1 2" key="1">
    <citation type="journal article" date="2022" name="Genome Biol. Evol.">
        <title>The Spruce Budworm Genome: Reconstructing the Evolutionary History of Antifreeze Proteins.</title>
        <authorList>
            <person name="Beliveau C."/>
            <person name="Gagne P."/>
            <person name="Picq S."/>
            <person name="Vernygora O."/>
            <person name="Keeling C.I."/>
            <person name="Pinkney K."/>
            <person name="Doucet D."/>
            <person name="Wen F."/>
            <person name="Johnston J.S."/>
            <person name="Maaroufi H."/>
            <person name="Boyle B."/>
            <person name="Laroche J."/>
            <person name="Dewar K."/>
            <person name="Juretic N."/>
            <person name="Blackburn G."/>
            <person name="Nisole A."/>
            <person name="Brunet B."/>
            <person name="Brandao M."/>
            <person name="Lumley L."/>
            <person name="Duan J."/>
            <person name="Quan G."/>
            <person name="Lucarotti C.J."/>
            <person name="Roe A.D."/>
            <person name="Sperling F.A.H."/>
            <person name="Levesque R.C."/>
            <person name="Cusson M."/>
        </authorList>
    </citation>
    <scope>NUCLEOTIDE SEQUENCE [LARGE SCALE GENOMIC DNA]</scope>
    <source>
        <strain evidence="1">Glfc:IPQL:Cfum</strain>
    </source>
</reference>
<dbReference type="Proteomes" id="UP001064048">
    <property type="component" value="Chromosome 2"/>
</dbReference>
<comment type="caution">
    <text evidence="1">The sequence shown here is derived from an EMBL/GenBank/DDBJ whole genome shotgun (WGS) entry which is preliminary data.</text>
</comment>
<name>A0ACC0KTY1_CHOFU</name>
<proteinExistence type="predicted"/>
<sequence length="326" mass="37004">MKALIVLSIVFVVNVYGADQRIDPLVLINQGLVRGQKATDGDYSTFLGIPYAKVDLDDPFGPARAAPSFEEEIFYANEGTVQCPLTPFSGYARAAGISPVESVDCLQLNIFVPSQASIRNPLPMHGNEFFDKDFFYSWIQNTFVMENEEVYTAAKIVRHFYVGDKDISSDVNTEAEYFNSDIVFNHPIQDTITRLINENASHVYEYVFSYVGDTGLSGAAHSAELPFLFDLYGDFGELMTHSSTEDDLLMVDRLTTLWTNFIKYGNPTPETSELIPVTWSPVTANSRPYLIINKELRMETEERFLKERMAFWDLFYSIYGQYNIFA</sequence>
<protein>
    <submittedName>
        <fullName evidence="1">Uncharacterized protein</fullName>
    </submittedName>
</protein>